<keyword evidence="1" id="KW-0732">Signal</keyword>
<proteinExistence type="predicted"/>
<dbReference type="Pfam" id="PF19572">
    <property type="entry name" value="PorV"/>
    <property type="match status" value="1"/>
</dbReference>
<evidence type="ECO:0000313" key="4">
    <source>
        <dbReference type="Proteomes" id="UP000191680"/>
    </source>
</evidence>
<protein>
    <recommendedName>
        <fullName evidence="2">Type IX secretion system protein PorV domain-containing protein</fullName>
    </recommendedName>
</protein>
<dbReference type="InterPro" id="IPR045741">
    <property type="entry name" value="PorV"/>
</dbReference>
<feature type="chain" id="PRO_5012099195" description="Type IX secretion system protein PorV domain-containing protein" evidence="1">
    <location>
        <begin position="19"/>
        <end position="381"/>
    </location>
</feature>
<dbReference type="EMBL" id="MTBC01000013">
    <property type="protein sequence ID" value="OQD41590.1"/>
    <property type="molecule type" value="Genomic_DNA"/>
</dbReference>
<dbReference type="Gene3D" id="2.40.160.60">
    <property type="entry name" value="Outer membrane protein transport protein (OMPP1/FadL/TodX)"/>
    <property type="match status" value="2"/>
</dbReference>
<dbReference type="RefSeq" id="WP_080319960.1">
    <property type="nucleotide sequence ID" value="NZ_MTBC01000013.1"/>
</dbReference>
<organism evidence="3 4">
    <name type="scientific">Croceivirga radicis</name>
    <dbReference type="NCBI Taxonomy" id="1929488"/>
    <lineage>
        <taxon>Bacteria</taxon>
        <taxon>Pseudomonadati</taxon>
        <taxon>Bacteroidota</taxon>
        <taxon>Flavobacteriia</taxon>
        <taxon>Flavobacteriales</taxon>
        <taxon>Flavobacteriaceae</taxon>
        <taxon>Croceivirga</taxon>
    </lineage>
</organism>
<reference evidence="3 4" key="1">
    <citation type="submission" date="2016-12" db="EMBL/GenBank/DDBJ databases">
        <authorList>
            <person name="Song W.-J."/>
            <person name="Kurnit D.M."/>
        </authorList>
    </citation>
    <scope>NUCLEOTIDE SEQUENCE [LARGE SCALE GENOMIC DNA]</scope>
    <source>
        <strain evidence="3 4">HSG9</strain>
    </source>
</reference>
<feature type="domain" description="Type IX secretion system protein PorV" evidence="2">
    <location>
        <begin position="18"/>
        <end position="258"/>
    </location>
</feature>
<evidence type="ECO:0000256" key="1">
    <source>
        <dbReference type="SAM" id="SignalP"/>
    </source>
</evidence>
<dbReference type="OrthoDB" id="9758448at2"/>
<comment type="caution">
    <text evidence="3">The sequence shown here is derived from an EMBL/GenBank/DDBJ whole genome shotgun (WGS) entry which is preliminary data.</text>
</comment>
<dbReference type="SUPFAM" id="SSF56935">
    <property type="entry name" value="Porins"/>
    <property type="match status" value="1"/>
</dbReference>
<dbReference type="NCBIfam" id="NF033709">
    <property type="entry name" value="PorV_fam"/>
    <property type="match status" value="1"/>
</dbReference>
<dbReference type="AlphaFoldDB" id="A0A1V6LN27"/>
<evidence type="ECO:0000313" key="3">
    <source>
        <dbReference type="EMBL" id="OQD41590.1"/>
    </source>
</evidence>
<dbReference type="NCBIfam" id="NF033710">
    <property type="entry name" value="T9SS_OM_PorV"/>
    <property type="match status" value="1"/>
</dbReference>
<name>A0A1V6LN27_9FLAO</name>
<dbReference type="InterPro" id="IPR047799">
    <property type="entry name" value="T9SS_OM_PorV"/>
</dbReference>
<sequence>MKRIILFALVLGITKVVAQEQDRTITTAVPFLTIAADARASGMGDIGVATSVDAFSQQWNPSKYAFAERKMGIGVSYTPYLESIVNDISLLSANYYNKLNDRSAFAVGLRYFGLGEIELRQNQSDEGTLVKPNEFALDGTYALKLSETFSMAVGGRFISSNLRFQQSGQDSQAANAFAVDVSGFYRSREIAYNSFDGRWRAGFNISNLGGKLQYDEGGQENFLPTNLKFGGGFDFIFDQDNVLGLYTEFNKLLVPTPRDFNGDGVIDQSDTDEYEQIGFFSGVFESFGDAPDGFKEELQETTIAFGAEYRYQDAFMLRTGYFNENENKGARRFLTLGAGFKFKAAQVDLSYLFSTSQVKSPLENTLRFSLTFNLGEEFYND</sequence>
<keyword evidence="4" id="KW-1185">Reference proteome</keyword>
<dbReference type="Proteomes" id="UP000191680">
    <property type="component" value="Unassembled WGS sequence"/>
</dbReference>
<gene>
    <name evidence="3" type="ORF">BUL40_15135</name>
</gene>
<evidence type="ECO:0000259" key="2">
    <source>
        <dbReference type="Pfam" id="PF19572"/>
    </source>
</evidence>
<accession>A0A1V6LN27</accession>
<feature type="signal peptide" evidence="1">
    <location>
        <begin position="1"/>
        <end position="18"/>
    </location>
</feature>